<dbReference type="SMART" id="SM00387">
    <property type="entry name" value="HATPase_c"/>
    <property type="match status" value="1"/>
</dbReference>
<feature type="binding site" evidence="5">
    <location>
        <position position="465"/>
    </location>
    <ligand>
        <name>ATP</name>
        <dbReference type="ChEBI" id="CHEBI:30616"/>
    </ligand>
</feature>
<dbReference type="EMBL" id="JALJOS010000009">
    <property type="protein sequence ID" value="KAK9834403.1"/>
    <property type="molecule type" value="Genomic_DNA"/>
</dbReference>
<dbReference type="Pfam" id="PF13589">
    <property type="entry name" value="HATPase_c_3"/>
    <property type="match status" value="1"/>
</dbReference>
<evidence type="ECO:0000256" key="2">
    <source>
        <dbReference type="ARBA" id="ARBA00022741"/>
    </source>
</evidence>
<evidence type="ECO:0000256" key="4">
    <source>
        <dbReference type="ARBA" id="ARBA00023186"/>
    </source>
</evidence>
<dbReference type="Gene3D" id="3.40.50.11260">
    <property type="match status" value="1"/>
</dbReference>
<feature type="binding site" evidence="5">
    <location>
        <position position="264"/>
    </location>
    <ligand>
        <name>ATP</name>
        <dbReference type="ChEBI" id="CHEBI:30616"/>
    </ligand>
</feature>
<dbReference type="SUPFAM" id="SSF110942">
    <property type="entry name" value="HSP90 C-terminal domain"/>
    <property type="match status" value="1"/>
</dbReference>
<reference evidence="8 9" key="1">
    <citation type="journal article" date="2024" name="Nat. Commun.">
        <title>Phylogenomics reveals the evolutionary origins of lichenization in chlorophyte algae.</title>
        <authorList>
            <person name="Puginier C."/>
            <person name="Libourel C."/>
            <person name="Otte J."/>
            <person name="Skaloud P."/>
            <person name="Haon M."/>
            <person name="Grisel S."/>
            <person name="Petersen M."/>
            <person name="Berrin J.G."/>
            <person name="Delaux P.M."/>
            <person name="Dal Grande F."/>
            <person name="Keller J."/>
        </authorList>
    </citation>
    <scope>NUCLEOTIDE SEQUENCE [LARGE SCALE GENOMIC DNA]</scope>
    <source>
        <strain evidence="8 9">SAG 2145</strain>
    </source>
</reference>
<dbReference type="CDD" id="cd16927">
    <property type="entry name" value="HATPase_Hsp90-like"/>
    <property type="match status" value="1"/>
</dbReference>
<keyword evidence="9" id="KW-1185">Reference proteome</keyword>
<evidence type="ECO:0000256" key="6">
    <source>
        <dbReference type="SAM" id="MobiDB-lite"/>
    </source>
</evidence>
<accession>A0AAW1RLC8</accession>
<dbReference type="GO" id="GO:0005524">
    <property type="term" value="F:ATP binding"/>
    <property type="evidence" value="ECO:0007669"/>
    <property type="project" value="UniProtKB-KW"/>
</dbReference>
<feature type="binding site" evidence="5">
    <location>
        <begin position="211"/>
        <end position="216"/>
    </location>
    <ligand>
        <name>ATP</name>
        <dbReference type="ChEBI" id="CHEBI:30616"/>
    </ligand>
</feature>
<dbReference type="InterPro" id="IPR036890">
    <property type="entry name" value="HATPase_C_sf"/>
</dbReference>
<sequence length="810" mass="89405">MRRMASAALRVLTQQASGAASAQPTLVASCPLRGLSGAAPQARAAGVTALRPAWKAGTPLSRCAPASACLSMLPSRLSSSMCRAAATEEAPAKEETFEYQAEVDRLMDLIVNSLYSNREVFLRELISNCSDALDKIRFLGVTDTAAFKTGEELEIRIQADPVAHTITITDTGVGMTRDEVLSSLGTIARSGTAKFAAAVKEAKGDANLIGQFGVGFYSSFLVASRVTVETKSNEDPTQWAWESTYGSNEFKLREDTGEKLSRGTRITLHLKEDAHDLADDKKLGGLIKQYSEFISFPIKLWSSSQDYKQVTDEEATAKKQAEADEKAKSEEKEAEKVEPVTKSEAETKWDWTIQNDNKPLWTRRPREVSKEEYDSFYKTTFKEFMEPCAHSHFNVEGQIEFTGLLYVPGMAPFDQQNMGERSRNIRLFVKRVFISDEFDEDLLPRYLSFIKGVVDSADLPLNVSREILQESRVTRQIRRSLTRRSIDMLMDLANKEPEEKEADPSGMPAGDYMSFWESFGKMIKLGCIEDQDNKTKLADLLRFSSSKSGDTLISFKDYVGRMKEGQKGIYWLAADNKTAAASAPFVEGLAKRDLEVLFLTDAIDEVAFQNLSKYGEHNLVDVSREQVDLGDSAETAEKAKQAEEDLKGLISFMKDTLGDKVEKVAVSQRLAESPCALISSQFGYSANMERIMRSQTMGDNKSMDYMRSRRTLEVNPEHPIIQGLNSQLSSGASNAKATAELLYETALITSGFSVDSPKNFGSRIYDLMASSLSSSNGTSSSSSGSTSSIDDATAVEAEVMQEGSADPWKQ</sequence>
<evidence type="ECO:0000259" key="7">
    <source>
        <dbReference type="SMART" id="SM00387"/>
    </source>
</evidence>
<feature type="region of interest" description="Disordered" evidence="6">
    <location>
        <begin position="772"/>
        <end position="810"/>
    </location>
</feature>
<dbReference type="Gene3D" id="3.30.230.80">
    <property type="match status" value="1"/>
</dbReference>
<dbReference type="InterPro" id="IPR020568">
    <property type="entry name" value="Ribosomal_Su5_D2-typ_SF"/>
</dbReference>
<dbReference type="Gene3D" id="1.20.120.790">
    <property type="entry name" value="Heat shock protein 90, C-terminal domain"/>
    <property type="match status" value="1"/>
</dbReference>
<comment type="similarity">
    <text evidence="1">Belongs to the heat shock protein 90 family.</text>
</comment>
<dbReference type="AlphaFoldDB" id="A0AAW1RLC8"/>
<dbReference type="SUPFAM" id="SSF55874">
    <property type="entry name" value="ATPase domain of HSP90 chaperone/DNA topoisomerase II/histidine kinase"/>
    <property type="match status" value="1"/>
</dbReference>
<dbReference type="GO" id="GO:0016887">
    <property type="term" value="F:ATP hydrolysis activity"/>
    <property type="evidence" value="ECO:0007669"/>
    <property type="project" value="InterPro"/>
</dbReference>
<dbReference type="InterPro" id="IPR020575">
    <property type="entry name" value="Hsp90_N"/>
</dbReference>
<dbReference type="Pfam" id="PF00183">
    <property type="entry name" value="HSP90"/>
    <property type="match status" value="1"/>
</dbReference>
<gene>
    <name evidence="8" type="ORF">WJX74_000979</name>
</gene>
<dbReference type="GO" id="GO:0140662">
    <property type="term" value="F:ATP-dependent protein folding chaperone"/>
    <property type="evidence" value="ECO:0007669"/>
    <property type="project" value="InterPro"/>
</dbReference>
<evidence type="ECO:0000256" key="1">
    <source>
        <dbReference type="ARBA" id="ARBA00008239"/>
    </source>
</evidence>
<evidence type="ECO:0000256" key="3">
    <source>
        <dbReference type="ARBA" id="ARBA00022840"/>
    </source>
</evidence>
<feature type="binding site" evidence="5">
    <location>
        <position position="124"/>
    </location>
    <ligand>
        <name>ATP</name>
        <dbReference type="ChEBI" id="CHEBI:30616"/>
    </ligand>
</feature>
<comment type="caution">
    <text evidence="8">The sequence shown here is derived from an EMBL/GenBank/DDBJ whole genome shotgun (WGS) entry which is preliminary data.</text>
</comment>
<dbReference type="InterPro" id="IPR001404">
    <property type="entry name" value="Hsp90_fam"/>
</dbReference>
<name>A0AAW1RLC8_9CHLO</name>
<dbReference type="SUPFAM" id="SSF54211">
    <property type="entry name" value="Ribosomal protein S5 domain 2-like"/>
    <property type="match status" value="1"/>
</dbReference>
<dbReference type="PIRSF" id="PIRSF002583">
    <property type="entry name" value="Hsp90"/>
    <property type="match status" value="1"/>
</dbReference>
<dbReference type="InterPro" id="IPR019805">
    <property type="entry name" value="Heat_shock_protein_90_CS"/>
</dbReference>
<feature type="region of interest" description="Disordered" evidence="6">
    <location>
        <begin position="312"/>
        <end position="341"/>
    </location>
</feature>
<feature type="compositionally biased region" description="Low complexity" evidence="6">
    <location>
        <begin position="772"/>
        <end position="788"/>
    </location>
</feature>
<feature type="domain" description="Histidine kinase/HSP90-like ATPase" evidence="7">
    <location>
        <begin position="117"/>
        <end position="274"/>
    </location>
</feature>
<feature type="binding site" evidence="5">
    <location>
        <position position="175"/>
    </location>
    <ligand>
        <name>ATP</name>
        <dbReference type="ChEBI" id="CHEBI:30616"/>
    </ligand>
</feature>
<dbReference type="NCBIfam" id="NF003555">
    <property type="entry name" value="PRK05218.1"/>
    <property type="match status" value="1"/>
</dbReference>
<dbReference type="FunFam" id="3.30.565.10:FF:000005">
    <property type="entry name" value="Heat shock protein 90"/>
    <property type="match status" value="1"/>
</dbReference>
<keyword evidence="4" id="KW-0143">Chaperone</keyword>
<evidence type="ECO:0000313" key="8">
    <source>
        <dbReference type="EMBL" id="KAK9834403.1"/>
    </source>
</evidence>
<keyword evidence="3 5" id="KW-0067">ATP-binding</keyword>
<dbReference type="Proteomes" id="UP001438707">
    <property type="component" value="Unassembled WGS sequence"/>
</dbReference>
<feature type="binding site" evidence="5">
    <location>
        <position position="128"/>
    </location>
    <ligand>
        <name>ATP</name>
        <dbReference type="ChEBI" id="CHEBI:30616"/>
    </ligand>
</feature>
<feature type="binding site" evidence="5">
    <location>
        <position position="170"/>
    </location>
    <ligand>
        <name>ATP</name>
        <dbReference type="ChEBI" id="CHEBI:30616"/>
    </ligand>
</feature>
<dbReference type="PROSITE" id="PS00298">
    <property type="entry name" value="HSP90"/>
    <property type="match status" value="1"/>
</dbReference>
<dbReference type="PROSITE" id="PS51257">
    <property type="entry name" value="PROKAR_LIPOPROTEIN"/>
    <property type="match status" value="1"/>
</dbReference>
<dbReference type="PANTHER" id="PTHR11528">
    <property type="entry name" value="HEAT SHOCK PROTEIN 90 FAMILY MEMBER"/>
    <property type="match status" value="1"/>
</dbReference>
<dbReference type="GO" id="GO:0051082">
    <property type="term" value="F:unfolded protein binding"/>
    <property type="evidence" value="ECO:0007669"/>
    <property type="project" value="InterPro"/>
</dbReference>
<evidence type="ECO:0000256" key="5">
    <source>
        <dbReference type="PIRSR" id="PIRSR002583-1"/>
    </source>
</evidence>
<feature type="binding site" evidence="5">
    <location>
        <begin position="190"/>
        <end position="191"/>
    </location>
    <ligand>
        <name>ATP</name>
        <dbReference type="ChEBI" id="CHEBI:30616"/>
    </ligand>
</feature>
<dbReference type="InterPro" id="IPR037196">
    <property type="entry name" value="HSP90_C"/>
</dbReference>
<dbReference type="FunFam" id="1.20.120.790:FF:000001">
    <property type="entry name" value="Heat shock protein 90 alpha"/>
    <property type="match status" value="1"/>
</dbReference>
<evidence type="ECO:0000313" key="9">
    <source>
        <dbReference type="Proteomes" id="UP001438707"/>
    </source>
</evidence>
<keyword evidence="2 5" id="KW-0547">Nucleotide-binding</keyword>
<proteinExistence type="inferred from homology"/>
<organism evidence="8 9">
    <name type="scientific">Apatococcus lobatus</name>
    <dbReference type="NCBI Taxonomy" id="904363"/>
    <lineage>
        <taxon>Eukaryota</taxon>
        <taxon>Viridiplantae</taxon>
        <taxon>Chlorophyta</taxon>
        <taxon>core chlorophytes</taxon>
        <taxon>Trebouxiophyceae</taxon>
        <taxon>Chlorellales</taxon>
        <taxon>Chlorellaceae</taxon>
        <taxon>Apatococcus</taxon>
    </lineage>
</organism>
<dbReference type="PRINTS" id="PR00775">
    <property type="entry name" value="HEATSHOCK90"/>
</dbReference>
<dbReference type="HAMAP" id="MF_00505">
    <property type="entry name" value="HSP90"/>
    <property type="match status" value="1"/>
</dbReference>
<protein>
    <recommendedName>
        <fullName evidence="7">Histidine kinase/HSP90-like ATPase domain-containing protein</fullName>
    </recommendedName>
</protein>
<dbReference type="Gene3D" id="3.30.565.10">
    <property type="entry name" value="Histidine kinase-like ATPase, C-terminal domain"/>
    <property type="match status" value="1"/>
</dbReference>
<dbReference type="InterPro" id="IPR003594">
    <property type="entry name" value="HATPase_dom"/>
</dbReference>